<dbReference type="OrthoDB" id="8177309at2"/>
<dbReference type="EMBL" id="QZWH01000008">
    <property type="protein sequence ID" value="RJT26569.1"/>
    <property type="molecule type" value="Genomic_DNA"/>
</dbReference>
<proteinExistence type="predicted"/>
<dbReference type="RefSeq" id="WP_120063870.1">
    <property type="nucleotide sequence ID" value="NZ_QZWH01000008.1"/>
</dbReference>
<dbReference type="AlphaFoldDB" id="A0A3A5K1P2"/>
<organism evidence="1 2">
    <name type="scientific">Buttiauxella izardii</name>
    <dbReference type="NCBI Taxonomy" id="82991"/>
    <lineage>
        <taxon>Bacteria</taxon>
        <taxon>Pseudomonadati</taxon>
        <taxon>Pseudomonadota</taxon>
        <taxon>Gammaproteobacteria</taxon>
        <taxon>Enterobacterales</taxon>
        <taxon>Enterobacteriaceae</taxon>
        <taxon>Buttiauxella</taxon>
    </lineage>
</organism>
<reference evidence="1 2" key="1">
    <citation type="submission" date="2018-09" db="EMBL/GenBank/DDBJ databases">
        <title>Draft genome sequence of Buttiauxella izardii CCUG 35510T.</title>
        <authorList>
            <person name="Salva-Serra F."/>
            <person name="Marathe N."/>
            <person name="Moore E."/>
            <person name="Stadler-Svensson L."/>
            <person name="Engstrom-Jakobsson H."/>
        </authorList>
    </citation>
    <scope>NUCLEOTIDE SEQUENCE [LARGE SCALE GENOMIC DNA]</scope>
    <source>
        <strain evidence="1 2">CCUG 35510</strain>
    </source>
</reference>
<sequence length="388" mass="43782">MSVYHVSTRINSNVPASEILYDLCIYRIDSERRKHSIVDVKQQALLANYETQPHATENISEPISTIYIMEVILYRQTMLKTLCISSTPFTKMYTLEEFASGKAWSPVKRENPCYFQSTGTTKLQSKGDNIAVINISRPERPFIAKDYPIGSSQDPFEKTLIAQQITRRFNQVDYPNQFNASLCGPAAFFYCLQKDRPDVYAQAAQELWRSGKTKIGQLEITPSGGCRHPMGHLYGDISGLDWMTLAGLRDSENKVLSFDSLDSPLAGITLWGTLTEWFEKAGYEKVFINVGITQAGIQGINELNEYIQKGYKVVSLINDSLLQGSLSERTTYPTHWIVWNGPVTQASDGTMHLNLFSWGDLSDQIKPGRDTSFFISRFFGGVVFKPLK</sequence>
<comment type="caution">
    <text evidence="1">The sequence shown here is derived from an EMBL/GenBank/DDBJ whole genome shotgun (WGS) entry which is preliminary data.</text>
</comment>
<dbReference type="Proteomes" id="UP000276295">
    <property type="component" value="Unassembled WGS sequence"/>
</dbReference>
<gene>
    <name evidence="1" type="ORF">D6029_05910</name>
</gene>
<name>A0A3A5K1P2_9ENTR</name>
<evidence type="ECO:0000313" key="1">
    <source>
        <dbReference type="EMBL" id="RJT26569.1"/>
    </source>
</evidence>
<keyword evidence="2" id="KW-1185">Reference proteome</keyword>
<evidence type="ECO:0000313" key="2">
    <source>
        <dbReference type="Proteomes" id="UP000276295"/>
    </source>
</evidence>
<protein>
    <submittedName>
        <fullName evidence="1">Uncharacterized protein</fullName>
    </submittedName>
</protein>
<accession>A0A3A5K1P2</accession>